<dbReference type="Proteomes" id="UP000198535">
    <property type="component" value="Unassembled WGS sequence"/>
</dbReference>
<evidence type="ECO:0000313" key="1">
    <source>
        <dbReference type="EMBL" id="SFM20334.1"/>
    </source>
</evidence>
<evidence type="ECO:0000313" key="2">
    <source>
        <dbReference type="Proteomes" id="UP000198535"/>
    </source>
</evidence>
<gene>
    <name evidence="1" type="ORF">SAMN04488696_0329</name>
</gene>
<organism evidence="1 2">
    <name type="scientific">Methanolobus profundi</name>
    <dbReference type="NCBI Taxonomy" id="487685"/>
    <lineage>
        <taxon>Archaea</taxon>
        <taxon>Methanobacteriati</taxon>
        <taxon>Methanobacteriota</taxon>
        <taxon>Stenosarchaea group</taxon>
        <taxon>Methanomicrobia</taxon>
        <taxon>Methanosarcinales</taxon>
        <taxon>Methanosarcinaceae</taxon>
        <taxon>Methanolobus</taxon>
    </lineage>
</organism>
<reference evidence="2" key="1">
    <citation type="submission" date="2016-10" db="EMBL/GenBank/DDBJ databases">
        <authorList>
            <person name="Varghese N."/>
            <person name="Submissions S."/>
        </authorList>
    </citation>
    <scope>NUCLEOTIDE SEQUENCE [LARGE SCALE GENOMIC DNA]</scope>
    <source>
        <strain evidence="2">Mob M</strain>
    </source>
</reference>
<dbReference type="RefSeq" id="WP_091932290.1">
    <property type="nucleotide sequence ID" value="NZ_FOUJ01000001.1"/>
</dbReference>
<dbReference type="AlphaFoldDB" id="A0A1I4NXN7"/>
<protein>
    <submittedName>
        <fullName evidence="1">Uncharacterized protein</fullName>
    </submittedName>
</protein>
<dbReference type="STRING" id="487685.SAMN04488696_0329"/>
<accession>A0A1I4NXN7</accession>
<dbReference type="EMBL" id="FOUJ01000001">
    <property type="protein sequence ID" value="SFM20334.1"/>
    <property type="molecule type" value="Genomic_DNA"/>
</dbReference>
<sequence length="303" mass="35839">MSGQNNIDISKDEISDLIRIGNVLLDLLEDNSEVDEKGYQKKRNMFIGEYNKWYSRCLPIIRSMVPDKAIRFESLYHTNNRSGTNEYTYTVQDYIQGIYFKDKPKSYTDNITTKRVREQNSILKAALPRITDFSFDMERFVKINPIRSQPSHSLTRQDKLIDHDFYDEHYNSMRTEINSNFKRGFTMSAFVLSRELIRNLLLDMIRIQFPPRSEENVSIYYDINNNCHKELRTLALTIRERKDDLDLNPEAIEHLVEMICTMEPETKPGSHSFLTIPTQENLLAYRIEEIMDLLTDMIDFMKQ</sequence>
<proteinExistence type="predicted"/>
<name>A0A1I4NXN7_9EURY</name>
<keyword evidence="2" id="KW-1185">Reference proteome</keyword>
<dbReference type="OrthoDB" id="124845at2157"/>